<reference evidence="1" key="1">
    <citation type="submission" date="2023-03" db="EMBL/GenBank/DDBJ databases">
        <title>Genome sequence of Brevundimonas nasdae SJTX8.</title>
        <authorList>
            <person name="Liang R."/>
        </authorList>
    </citation>
    <scope>NUCLEOTIDE SEQUENCE</scope>
    <source>
        <strain evidence="1">X8</strain>
    </source>
</reference>
<protein>
    <submittedName>
        <fullName evidence="1">Uncharacterized protein</fullName>
    </submittedName>
</protein>
<sequence>MEGKILGRSTGGSDASIDGSRDQAMKPVTVKKLAVVLEHRLHEVFEDLARECQPLVRDKEAVTALHPGEHEARDLRPVPPLLESGRLQFGRLDDRLATVADLRNQVIGFLNGQFDRRIGEDRLVVPEQVGAGEAGLIEGYQSGG</sequence>
<keyword evidence="2" id="KW-1185">Reference proteome</keyword>
<gene>
    <name evidence="1" type="ORF">PZA08_06915</name>
</gene>
<accession>A0ACD4VR51</accession>
<organism evidence="1 2">
    <name type="scientific">Brevundimonas nasdae</name>
    <dbReference type="NCBI Taxonomy" id="172043"/>
    <lineage>
        <taxon>Bacteria</taxon>
        <taxon>Pseudomonadati</taxon>
        <taxon>Pseudomonadota</taxon>
        <taxon>Alphaproteobacteria</taxon>
        <taxon>Caulobacterales</taxon>
        <taxon>Caulobacteraceae</taxon>
        <taxon>Brevundimonas</taxon>
    </lineage>
</organism>
<dbReference type="Proteomes" id="UP001302493">
    <property type="component" value="Chromosome"/>
</dbReference>
<evidence type="ECO:0000313" key="1">
    <source>
        <dbReference type="EMBL" id="WOB79899.1"/>
    </source>
</evidence>
<proteinExistence type="predicted"/>
<name>A0ACD4VR51_9CAUL</name>
<evidence type="ECO:0000313" key="2">
    <source>
        <dbReference type="Proteomes" id="UP001302493"/>
    </source>
</evidence>
<dbReference type="EMBL" id="CP119180">
    <property type="protein sequence ID" value="WOB79899.1"/>
    <property type="molecule type" value="Genomic_DNA"/>
</dbReference>